<dbReference type="PRINTS" id="PR01715">
    <property type="entry name" value="FERRIBNDNGPP"/>
</dbReference>
<dbReference type="EMBL" id="JADBEF010000001">
    <property type="protein sequence ID" value="MBE1557724.1"/>
    <property type="molecule type" value="Genomic_DNA"/>
</dbReference>
<sequence length="330" mass="34727">MLRRVVAVLALAMAATACASAPAPTTGQATGQGTQTAAAAKPVSIKGADGAVVELKAPATKVVSLEWTYTEDLLALGVTPVGVADVDNYETWVTAGARVKGRTTDVGTRQEPSLEKITALAPDLIVAEKFRVGQNLDALKQIAPVVVLDYTGEGTGRTQYAHMRQTLKDLAVVVGKQAEADQVLAGLDAKIAEVKGRLEKAGKAGTDYTVTQGYTGENAPVLRMLADNSLAAQVLAETGLKNAWKGKGDSWGMTETDVEALKQVDRATLLYVASDKDNVFTGALAKNPIWQGLTFVKEKRALPLDPGTWLWGGPKTTEQLLEETAKALGA</sequence>
<dbReference type="InterPro" id="IPR002491">
    <property type="entry name" value="ABC_transptr_periplasmic_BD"/>
</dbReference>
<proteinExistence type="inferred from homology"/>
<keyword evidence="4 5" id="KW-0732">Signal</keyword>
<comment type="subcellular location">
    <subcellularLocation>
        <location evidence="1">Cell envelope</location>
    </subcellularLocation>
</comment>
<dbReference type="CDD" id="cd01146">
    <property type="entry name" value="FhuD"/>
    <property type="match status" value="1"/>
</dbReference>
<comment type="caution">
    <text evidence="7">The sequence shown here is derived from an EMBL/GenBank/DDBJ whole genome shotgun (WGS) entry which is preliminary data.</text>
</comment>
<feature type="domain" description="Fe/B12 periplasmic-binding" evidence="6">
    <location>
        <begin position="61"/>
        <end position="330"/>
    </location>
</feature>
<evidence type="ECO:0000313" key="7">
    <source>
        <dbReference type="EMBL" id="MBE1557724.1"/>
    </source>
</evidence>
<protein>
    <submittedName>
        <fullName evidence="7">Iron complex transport system substrate-binding protein</fullName>
    </submittedName>
</protein>
<evidence type="ECO:0000256" key="4">
    <source>
        <dbReference type="ARBA" id="ARBA00022729"/>
    </source>
</evidence>
<dbReference type="InterPro" id="IPR051313">
    <property type="entry name" value="Bact_iron-sidero_bind"/>
</dbReference>
<evidence type="ECO:0000256" key="3">
    <source>
        <dbReference type="ARBA" id="ARBA00022448"/>
    </source>
</evidence>
<name>A0ABR9K6U7_9ACTN</name>
<evidence type="ECO:0000256" key="2">
    <source>
        <dbReference type="ARBA" id="ARBA00008814"/>
    </source>
</evidence>
<dbReference type="PANTHER" id="PTHR30532:SF1">
    <property type="entry name" value="IRON(3+)-HYDROXAMATE-BINDING PROTEIN FHUD"/>
    <property type="match status" value="1"/>
</dbReference>
<evidence type="ECO:0000256" key="5">
    <source>
        <dbReference type="SAM" id="SignalP"/>
    </source>
</evidence>
<dbReference type="Pfam" id="PF01497">
    <property type="entry name" value="Peripla_BP_2"/>
    <property type="match status" value="1"/>
</dbReference>
<dbReference type="PROSITE" id="PS50983">
    <property type="entry name" value="FE_B12_PBP"/>
    <property type="match status" value="1"/>
</dbReference>
<evidence type="ECO:0000313" key="8">
    <source>
        <dbReference type="Proteomes" id="UP000661607"/>
    </source>
</evidence>
<feature type="signal peptide" evidence="5">
    <location>
        <begin position="1"/>
        <end position="19"/>
    </location>
</feature>
<feature type="chain" id="PRO_5045282751" evidence="5">
    <location>
        <begin position="20"/>
        <end position="330"/>
    </location>
</feature>
<dbReference type="PROSITE" id="PS51257">
    <property type="entry name" value="PROKAR_LIPOPROTEIN"/>
    <property type="match status" value="1"/>
</dbReference>
<dbReference type="PANTHER" id="PTHR30532">
    <property type="entry name" value="IRON III DICITRATE-BINDING PERIPLASMIC PROTEIN"/>
    <property type="match status" value="1"/>
</dbReference>
<gene>
    <name evidence="7" type="ORF">H4W81_000503</name>
</gene>
<keyword evidence="8" id="KW-1185">Reference proteome</keyword>
<evidence type="ECO:0000256" key="1">
    <source>
        <dbReference type="ARBA" id="ARBA00004196"/>
    </source>
</evidence>
<accession>A0ABR9K6U7</accession>
<dbReference type="RefSeq" id="WP_192773265.1">
    <property type="nucleotide sequence ID" value="NZ_BAAASY010000023.1"/>
</dbReference>
<dbReference type="SUPFAM" id="SSF53807">
    <property type="entry name" value="Helical backbone' metal receptor"/>
    <property type="match status" value="1"/>
</dbReference>
<keyword evidence="3" id="KW-0813">Transport</keyword>
<organism evidence="7 8">
    <name type="scientific">Nonomuraea africana</name>
    <dbReference type="NCBI Taxonomy" id="46171"/>
    <lineage>
        <taxon>Bacteria</taxon>
        <taxon>Bacillati</taxon>
        <taxon>Actinomycetota</taxon>
        <taxon>Actinomycetes</taxon>
        <taxon>Streptosporangiales</taxon>
        <taxon>Streptosporangiaceae</taxon>
        <taxon>Nonomuraea</taxon>
    </lineage>
</organism>
<reference evidence="7 8" key="1">
    <citation type="submission" date="2020-10" db="EMBL/GenBank/DDBJ databases">
        <title>Sequencing the genomes of 1000 actinobacteria strains.</title>
        <authorList>
            <person name="Klenk H.-P."/>
        </authorList>
    </citation>
    <scope>NUCLEOTIDE SEQUENCE [LARGE SCALE GENOMIC DNA]</scope>
    <source>
        <strain evidence="7 8">DSM 43748</strain>
    </source>
</reference>
<dbReference type="Proteomes" id="UP000661607">
    <property type="component" value="Unassembled WGS sequence"/>
</dbReference>
<comment type="similarity">
    <text evidence="2">Belongs to the bacterial solute-binding protein 8 family.</text>
</comment>
<evidence type="ECO:0000259" key="6">
    <source>
        <dbReference type="PROSITE" id="PS50983"/>
    </source>
</evidence>
<dbReference type="Gene3D" id="3.40.50.1980">
    <property type="entry name" value="Nitrogenase molybdenum iron protein domain"/>
    <property type="match status" value="2"/>
</dbReference>